<proteinExistence type="predicted"/>
<organism evidence="1 2">
    <name type="scientific">Candidatus Desulfobia pelagia</name>
    <dbReference type="NCBI Taxonomy" id="2841692"/>
    <lineage>
        <taxon>Bacteria</taxon>
        <taxon>Pseudomonadati</taxon>
        <taxon>Thermodesulfobacteriota</taxon>
        <taxon>Desulfobulbia</taxon>
        <taxon>Desulfobulbales</taxon>
        <taxon>Desulfobulbaceae</taxon>
        <taxon>Candidatus Desulfobia</taxon>
    </lineage>
</organism>
<dbReference type="AlphaFoldDB" id="A0A8J6TH55"/>
<name>A0A8J6TH55_9BACT</name>
<comment type="caution">
    <text evidence="1">The sequence shown here is derived from an EMBL/GenBank/DDBJ whole genome shotgun (WGS) entry which is preliminary data.</text>
</comment>
<dbReference type="SUPFAM" id="SSF48371">
    <property type="entry name" value="ARM repeat"/>
    <property type="match status" value="1"/>
</dbReference>
<evidence type="ECO:0000313" key="1">
    <source>
        <dbReference type="EMBL" id="MBC8318830.1"/>
    </source>
</evidence>
<evidence type="ECO:0000313" key="2">
    <source>
        <dbReference type="Proteomes" id="UP000614424"/>
    </source>
</evidence>
<dbReference type="Gene3D" id="1.25.10.10">
    <property type="entry name" value="Leucine-rich Repeat Variant"/>
    <property type="match status" value="1"/>
</dbReference>
<dbReference type="InterPro" id="IPR011989">
    <property type="entry name" value="ARM-like"/>
</dbReference>
<sequence>MTKISDDEMKKTIADFIEMGHVENIVAMFKQDASYYRYTGDLLADERFMVRMGVVLLFEELVVERPEDIAQAIPFLVPLLAEETPLYVLGEVLTVLGIIGNTEAKEYLRRYIDSPDPQLSEIARYYVLCERWD</sequence>
<dbReference type="Proteomes" id="UP000614424">
    <property type="component" value="Unassembled WGS sequence"/>
</dbReference>
<protein>
    <submittedName>
        <fullName evidence="1">HEAT repeat domain-containing protein</fullName>
    </submittedName>
</protein>
<gene>
    <name evidence="1" type="ORF">H8E41_13075</name>
</gene>
<accession>A0A8J6TH55</accession>
<dbReference type="InterPro" id="IPR016024">
    <property type="entry name" value="ARM-type_fold"/>
</dbReference>
<dbReference type="EMBL" id="JACNJZ010000191">
    <property type="protein sequence ID" value="MBC8318830.1"/>
    <property type="molecule type" value="Genomic_DNA"/>
</dbReference>
<reference evidence="1 2" key="1">
    <citation type="submission" date="2020-08" db="EMBL/GenBank/DDBJ databases">
        <title>Bridging the membrane lipid divide: bacteria of the FCB group superphylum have the potential to synthesize archaeal ether lipids.</title>
        <authorList>
            <person name="Villanueva L."/>
            <person name="Von Meijenfeldt F.A.B."/>
            <person name="Westbye A.B."/>
            <person name="Yadav S."/>
            <person name="Hopmans E.C."/>
            <person name="Dutilh B.E."/>
            <person name="Sinninghe Damste J.S."/>
        </authorList>
    </citation>
    <scope>NUCLEOTIDE SEQUENCE [LARGE SCALE GENOMIC DNA]</scope>
    <source>
        <strain evidence="1">NIOZ-UU47</strain>
    </source>
</reference>